<dbReference type="Gene3D" id="3.40.50.2300">
    <property type="match status" value="2"/>
</dbReference>
<reference evidence="5 6" key="1">
    <citation type="submission" date="2019-08" db="EMBL/GenBank/DDBJ databases">
        <title>In-depth cultivation of the pig gut microbiome towards novel bacterial diversity and tailored functional studies.</title>
        <authorList>
            <person name="Wylensek D."/>
            <person name="Hitch T.C.A."/>
            <person name="Clavel T."/>
        </authorList>
    </citation>
    <scope>NUCLEOTIDE SEQUENCE [LARGE SCALE GENOMIC DNA]</scope>
    <source>
        <strain evidence="5 6">Med78-601-WT-4W-RMD-3</strain>
    </source>
</reference>
<evidence type="ECO:0000259" key="4">
    <source>
        <dbReference type="PROSITE" id="PS50932"/>
    </source>
</evidence>
<dbReference type="EMBL" id="VULR01000015">
    <property type="protein sequence ID" value="MSS44061.1"/>
    <property type="molecule type" value="Genomic_DNA"/>
</dbReference>
<dbReference type="InterPro" id="IPR046335">
    <property type="entry name" value="LacI/GalR-like_sensor"/>
</dbReference>
<dbReference type="SMART" id="SM00354">
    <property type="entry name" value="HTH_LACI"/>
    <property type="match status" value="1"/>
</dbReference>
<protein>
    <submittedName>
        <fullName evidence="5">LacI family transcriptional regulator</fullName>
    </submittedName>
</protein>
<dbReference type="GO" id="GO:0000976">
    <property type="term" value="F:transcription cis-regulatory region binding"/>
    <property type="evidence" value="ECO:0007669"/>
    <property type="project" value="TreeGrafter"/>
</dbReference>
<dbReference type="Proteomes" id="UP000462760">
    <property type="component" value="Unassembled WGS sequence"/>
</dbReference>
<comment type="caution">
    <text evidence="5">The sequence shown here is derived from an EMBL/GenBank/DDBJ whole genome shotgun (WGS) entry which is preliminary data.</text>
</comment>
<accession>A0A844FJD5</accession>
<dbReference type="RefSeq" id="WP_154484735.1">
    <property type="nucleotide sequence ID" value="NZ_JAJBNW010000018.1"/>
</dbReference>
<evidence type="ECO:0000256" key="1">
    <source>
        <dbReference type="ARBA" id="ARBA00023015"/>
    </source>
</evidence>
<dbReference type="InterPro" id="IPR010982">
    <property type="entry name" value="Lambda_DNA-bd_dom_sf"/>
</dbReference>
<evidence type="ECO:0000313" key="6">
    <source>
        <dbReference type="Proteomes" id="UP000462760"/>
    </source>
</evidence>
<dbReference type="InterPro" id="IPR028082">
    <property type="entry name" value="Peripla_BP_I"/>
</dbReference>
<proteinExistence type="predicted"/>
<name>A0A844FJD5_9FIRM</name>
<dbReference type="CDD" id="cd01392">
    <property type="entry name" value="HTH_LacI"/>
    <property type="match status" value="1"/>
</dbReference>
<organism evidence="5 6">
    <name type="scientific">Anaerosalibacter bizertensis</name>
    <dbReference type="NCBI Taxonomy" id="932217"/>
    <lineage>
        <taxon>Bacteria</taxon>
        <taxon>Bacillati</taxon>
        <taxon>Bacillota</taxon>
        <taxon>Tissierellia</taxon>
        <taxon>Tissierellales</taxon>
        <taxon>Sporanaerobacteraceae</taxon>
        <taxon>Anaerosalibacter</taxon>
    </lineage>
</organism>
<dbReference type="PROSITE" id="PS50932">
    <property type="entry name" value="HTH_LACI_2"/>
    <property type="match status" value="1"/>
</dbReference>
<keyword evidence="3" id="KW-0804">Transcription</keyword>
<dbReference type="GO" id="GO:0003700">
    <property type="term" value="F:DNA-binding transcription factor activity"/>
    <property type="evidence" value="ECO:0007669"/>
    <property type="project" value="TreeGrafter"/>
</dbReference>
<dbReference type="Pfam" id="PF00356">
    <property type="entry name" value="LacI"/>
    <property type="match status" value="1"/>
</dbReference>
<dbReference type="AlphaFoldDB" id="A0A844FJD5"/>
<dbReference type="Pfam" id="PF13377">
    <property type="entry name" value="Peripla_BP_3"/>
    <property type="match status" value="1"/>
</dbReference>
<dbReference type="CDD" id="cd06267">
    <property type="entry name" value="PBP1_LacI_sugar_binding-like"/>
    <property type="match status" value="1"/>
</dbReference>
<keyword evidence="1" id="KW-0805">Transcription regulation</keyword>
<evidence type="ECO:0000256" key="2">
    <source>
        <dbReference type="ARBA" id="ARBA00023125"/>
    </source>
</evidence>
<dbReference type="PANTHER" id="PTHR30146">
    <property type="entry name" value="LACI-RELATED TRANSCRIPTIONAL REPRESSOR"/>
    <property type="match status" value="1"/>
</dbReference>
<evidence type="ECO:0000256" key="3">
    <source>
        <dbReference type="ARBA" id="ARBA00023163"/>
    </source>
</evidence>
<feature type="domain" description="HTH lacI-type" evidence="4">
    <location>
        <begin position="4"/>
        <end position="58"/>
    </location>
</feature>
<dbReference type="InterPro" id="IPR000843">
    <property type="entry name" value="HTH_LacI"/>
</dbReference>
<dbReference type="OrthoDB" id="369222at2"/>
<dbReference type="PANTHER" id="PTHR30146:SF109">
    <property type="entry name" value="HTH-TYPE TRANSCRIPTIONAL REGULATOR GALS"/>
    <property type="match status" value="1"/>
</dbReference>
<dbReference type="PROSITE" id="PS00356">
    <property type="entry name" value="HTH_LACI_1"/>
    <property type="match status" value="1"/>
</dbReference>
<gene>
    <name evidence="5" type="ORF">FYJ27_10035</name>
</gene>
<keyword evidence="2" id="KW-0238">DNA-binding</keyword>
<dbReference type="Gene3D" id="1.10.260.40">
    <property type="entry name" value="lambda repressor-like DNA-binding domains"/>
    <property type="match status" value="1"/>
</dbReference>
<sequence length="339" mass="38042">MADLSIKDIAEIAGVGVSTVSRVLNDHPDVGAKTREKVLEIIEEYNYIPNNSARNLKRSSTNNIGVLVKGIHNPFFSQMIKAVEEEINKKDYSMILHYNEKNSNDIEVAIELIKEKRLKGLICLGGDFDDLENNQLLNLKTPIVLTSINITEEVNKDVFSSVIIENEIAAFEAVDYLCKLGHEKIGLISTGEGDKNVGRLRQEGYKKALKANGIEYNEELISFAHYTFKSGYESMSRLLDKGLGITAVFVTSDIMAIGASKAILSRGLRIPEDISIVGFDGIEYSEYFHPSITTVKQPIEEMGRKSAEILFHLIEDKKEQQHIVFKTELLKRESCKKLK</sequence>
<evidence type="ECO:0000313" key="5">
    <source>
        <dbReference type="EMBL" id="MSS44061.1"/>
    </source>
</evidence>
<dbReference type="SUPFAM" id="SSF47413">
    <property type="entry name" value="lambda repressor-like DNA-binding domains"/>
    <property type="match status" value="1"/>
</dbReference>
<dbReference type="PRINTS" id="PR00036">
    <property type="entry name" value="HTHLACI"/>
</dbReference>
<dbReference type="SUPFAM" id="SSF53822">
    <property type="entry name" value="Periplasmic binding protein-like I"/>
    <property type="match status" value="1"/>
</dbReference>